<name>A0A4R1XFZ3_ACICA</name>
<evidence type="ECO:0008006" key="3">
    <source>
        <dbReference type="Google" id="ProtNLM"/>
    </source>
</evidence>
<dbReference type="EMBL" id="SLVJ01000024">
    <property type="protein sequence ID" value="TCM62714.1"/>
    <property type="molecule type" value="Genomic_DNA"/>
</dbReference>
<gene>
    <name evidence="1" type="ORF">EC844_12432</name>
</gene>
<evidence type="ECO:0000313" key="1">
    <source>
        <dbReference type="EMBL" id="TCM62714.1"/>
    </source>
</evidence>
<evidence type="ECO:0000313" key="2">
    <source>
        <dbReference type="Proteomes" id="UP000294963"/>
    </source>
</evidence>
<reference evidence="1 2" key="1">
    <citation type="submission" date="2019-03" db="EMBL/GenBank/DDBJ databases">
        <title>Genomic analyses of the natural microbiome of Caenorhabditis elegans.</title>
        <authorList>
            <person name="Samuel B."/>
        </authorList>
    </citation>
    <scope>NUCLEOTIDE SEQUENCE [LARGE SCALE GENOMIC DNA]</scope>
    <source>
        <strain evidence="1 2">JUb89</strain>
    </source>
</reference>
<protein>
    <recommendedName>
        <fullName evidence="3">Lipoprotein</fullName>
    </recommendedName>
</protein>
<dbReference type="PROSITE" id="PS51257">
    <property type="entry name" value="PROKAR_LIPOPROTEIN"/>
    <property type="match status" value="1"/>
</dbReference>
<keyword evidence="2" id="KW-1185">Reference proteome</keyword>
<sequence>MRIIIGLVLVLGLTGCIETKAEKRERLADIEIKLLKKRDYAKTTQERCDRMLGDFQDTVEENSTNLKRLSEDAKMASYFCDSAKNAQLGITMLEEEIKALSDEIGD</sequence>
<dbReference type="AlphaFoldDB" id="A0A4R1XFZ3"/>
<organism evidence="1 2">
    <name type="scientific">Acinetobacter calcoaceticus</name>
    <dbReference type="NCBI Taxonomy" id="471"/>
    <lineage>
        <taxon>Bacteria</taxon>
        <taxon>Pseudomonadati</taxon>
        <taxon>Pseudomonadota</taxon>
        <taxon>Gammaproteobacteria</taxon>
        <taxon>Moraxellales</taxon>
        <taxon>Moraxellaceae</taxon>
        <taxon>Acinetobacter</taxon>
        <taxon>Acinetobacter calcoaceticus/baumannii complex</taxon>
    </lineage>
</organism>
<dbReference type="Proteomes" id="UP000294963">
    <property type="component" value="Unassembled WGS sequence"/>
</dbReference>
<comment type="caution">
    <text evidence="1">The sequence shown here is derived from an EMBL/GenBank/DDBJ whole genome shotgun (WGS) entry which is preliminary data.</text>
</comment>
<proteinExistence type="predicted"/>
<accession>A0A4R1XFZ3</accession>